<dbReference type="AlphaFoldDB" id="X1UE13"/>
<comment type="caution">
    <text evidence="1">The sequence shown here is derived from an EMBL/GenBank/DDBJ whole genome shotgun (WGS) entry which is preliminary data.</text>
</comment>
<evidence type="ECO:0000313" key="1">
    <source>
        <dbReference type="EMBL" id="GAJ15763.1"/>
    </source>
</evidence>
<gene>
    <name evidence="1" type="ORF">S12H4_42755</name>
</gene>
<accession>X1UE13</accession>
<dbReference type="PANTHER" id="PTHR39662">
    <property type="entry name" value="DUF354 DOMAIN-CONTAINING PROTEIN-RELATED"/>
    <property type="match status" value="1"/>
</dbReference>
<evidence type="ECO:0008006" key="2">
    <source>
        <dbReference type="Google" id="ProtNLM"/>
    </source>
</evidence>
<dbReference type="PANTHER" id="PTHR39662:SF1">
    <property type="entry name" value="DUF354 DOMAIN-CONTAINING PROTEIN"/>
    <property type="match status" value="1"/>
</dbReference>
<organism evidence="1">
    <name type="scientific">marine sediment metagenome</name>
    <dbReference type="NCBI Taxonomy" id="412755"/>
    <lineage>
        <taxon>unclassified sequences</taxon>
        <taxon>metagenomes</taxon>
        <taxon>ecological metagenomes</taxon>
    </lineage>
</organism>
<protein>
    <recommendedName>
        <fullName evidence="2">Glycosyl transferase family 1 domain-containing protein</fullName>
    </recommendedName>
</protein>
<proteinExistence type="predicted"/>
<dbReference type="EMBL" id="BARW01026188">
    <property type="protein sequence ID" value="GAJ15763.1"/>
    <property type="molecule type" value="Genomic_DNA"/>
</dbReference>
<dbReference type="InterPro" id="IPR007152">
    <property type="entry name" value="DUF354"/>
</dbReference>
<reference evidence="1" key="1">
    <citation type="journal article" date="2014" name="Front. Microbiol.">
        <title>High frequency of phylogenetically diverse reductive dehalogenase-homologous genes in deep subseafloor sedimentary metagenomes.</title>
        <authorList>
            <person name="Kawai M."/>
            <person name="Futagami T."/>
            <person name="Toyoda A."/>
            <person name="Takaki Y."/>
            <person name="Nishi S."/>
            <person name="Hori S."/>
            <person name="Arai W."/>
            <person name="Tsubouchi T."/>
            <person name="Morono Y."/>
            <person name="Uchiyama I."/>
            <person name="Ito T."/>
            <person name="Fujiyama A."/>
            <person name="Inagaki F."/>
            <person name="Takami H."/>
        </authorList>
    </citation>
    <scope>NUCLEOTIDE SEQUENCE</scope>
    <source>
        <strain evidence="1">Expedition CK06-06</strain>
    </source>
</reference>
<name>X1UE13_9ZZZZ</name>
<sequence>MATEAAILGTPSVYMSSLSNTMGNFVELEQKYDLIYSFREPDKAIQKATELLQQPDLKKQWAKKRQRLLSDKIDVTQFMVDLIENYPQSFYRYKEGSRK</sequence>